<name>A0A8X6MYQ3_NEPPI</name>
<evidence type="ECO:0008006" key="4">
    <source>
        <dbReference type="Google" id="ProtNLM"/>
    </source>
</evidence>
<keyword evidence="1" id="KW-0732">Signal</keyword>
<feature type="signal peptide" evidence="1">
    <location>
        <begin position="1"/>
        <end position="16"/>
    </location>
</feature>
<sequence length="236" mass="27688">MLIVLCIVFSVFSVKANEVAGESECDDSRMIQCSSFYPEEDIEKAGMVPNEEDLNKYCPDLLKMTNCIDSYEEECGQPKEDIFPYFVYEKPVYKEMCNKDSKLRSLYLQTFDCFKRVEHIMEPCHKKAISAYKVYNESISSNEVEAEENYEPCLEMSYTLGCLGVEILATCDGEAYKRFLEIENIKESSWLRSYCKQINYEKEMKTGFLSAIEIEEDHKRIYNEMFELLRLKLERP</sequence>
<evidence type="ECO:0000256" key="1">
    <source>
        <dbReference type="SAM" id="SignalP"/>
    </source>
</evidence>
<dbReference type="PANTHER" id="PTHR33964">
    <property type="entry name" value="RE45066P-RELATED"/>
    <property type="match status" value="1"/>
</dbReference>
<dbReference type="PANTHER" id="PTHR33964:SF1">
    <property type="entry name" value="RE45066P"/>
    <property type="match status" value="1"/>
</dbReference>
<evidence type="ECO:0000313" key="3">
    <source>
        <dbReference type="Proteomes" id="UP000887013"/>
    </source>
</evidence>
<accession>A0A8X6MYQ3</accession>
<organism evidence="2 3">
    <name type="scientific">Nephila pilipes</name>
    <name type="common">Giant wood spider</name>
    <name type="synonym">Nephila maculata</name>
    <dbReference type="NCBI Taxonomy" id="299642"/>
    <lineage>
        <taxon>Eukaryota</taxon>
        <taxon>Metazoa</taxon>
        <taxon>Ecdysozoa</taxon>
        <taxon>Arthropoda</taxon>
        <taxon>Chelicerata</taxon>
        <taxon>Arachnida</taxon>
        <taxon>Araneae</taxon>
        <taxon>Araneomorphae</taxon>
        <taxon>Entelegynae</taxon>
        <taxon>Araneoidea</taxon>
        <taxon>Nephilidae</taxon>
        <taxon>Nephila</taxon>
    </lineage>
</organism>
<evidence type="ECO:0000313" key="2">
    <source>
        <dbReference type="EMBL" id="GFS84502.1"/>
    </source>
</evidence>
<protein>
    <recommendedName>
        <fullName evidence="4">DUF19 domain-containing protein</fullName>
    </recommendedName>
</protein>
<dbReference type="OrthoDB" id="6416217at2759"/>
<gene>
    <name evidence="2" type="primary">AVEN_264248_1</name>
    <name evidence="2" type="ORF">NPIL_508241</name>
</gene>
<dbReference type="EMBL" id="BMAW01003603">
    <property type="protein sequence ID" value="GFS84502.1"/>
    <property type="molecule type" value="Genomic_DNA"/>
</dbReference>
<dbReference type="Proteomes" id="UP000887013">
    <property type="component" value="Unassembled WGS sequence"/>
</dbReference>
<reference evidence="2" key="1">
    <citation type="submission" date="2020-08" db="EMBL/GenBank/DDBJ databases">
        <title>Multicomponent nature underlies the extraordinary mechanical properties of spider dragline silk.</title>
        <authorList>
            <person name="Kono N."/>
            <person name="Nakamura H."/>
            <person name="Mori M."/>
            <person name="Yoshida Y."/>
            <person name="Ohtoshi R."/>
            <person name="Malay A.D."/>
            <person name="Moran D.A.P."/>
            <person name="Tomita M."/>
            <person name="Numata K."/>
            <person name="Arakawa K."/>
        </authorList>
    </citation>
    <scope>NUCLEOTIDE SEQUENCE</scope>
</reference>
<feature type="chain" id="PRO_5036494025" description="DUF19 domain-containing protein" evidence="1">
    <location>
        <begin position="17"/>
        <end position="236"/>
    </location>
</feature>
<keyword evidence="3" id="KW-1185">Reference proteome</keyword>
<comment type="caution">
    <text evidence="2">The sequence shown here is derived from an EMBL/GenBank/DDBJ whole genome shotgun (WGS) entry which is preliminary data.</text>
</comment>
<proteinExistence type="predicted"/>
<dbReference type="AlphaFoldDB" id="A0A8X6MYQ3"/>